<evidence type="ECO:0000256" key="2">
    <source>
        <dbReference type="ARBA" id="ARBA00022679"/>
    </source>
</evidence>
<dbReference type="SUPFAM" id="SSF53756">
    <property type="entry name" value="UDP-Glycosyltransferase/glycogen phosphorylase"/>
    <property type="match status" value="1"/>
</dbReference>
<proteinExistence type="predicted"/>
<dbReference type="CDD" id="cd03789">
    <property type="entry name" value="GT9_LPS_heptosyltransferase"/>
    <property type="match status" value="1"/>
</dbReference>
<evidence type="ECO:0000256" key="1">
    <source>
        <dbReference type="ARBA" id="ARBA00022676"/>
    </source>
</evidence>
<keyword evidence="2 3" id="KW-0808">Transferase</keyword>
<comment type="caution">
    <text evidence="3">The sequence shown here is derived from an EMBL/GenBank/DDBJ whole genome shotgun (WGS) entry which is preliminary data.</text>
</comment>
<accession>A0A7C3V6H0</accession>
<dbReference type="AlphaFoldDB" id="A0A7C3V6H0"/>
<dbReference type="InterPro" id="IPR002201">
    <property type="entry name" value="Glyco_trans_9"/>
</dbReference>
<dbReference type="Pfam" id="PF01075">
    <property type="entry name" value="Glyco_transf_9"/>
    <property type="match status" value="1"/>
</dbReference>
<organism evidence="3">
    <name type="scientific">Desulfobacca acetoxidans</name>
    <dbReference type="NCBI Taxonomy" id="60893"/>
    <lineage>
        <taxon>Bacteria</taxon>
        <taxon>Pseudomonadati</taxon>
        <taxon>Thermodesulfobacteriota</taxon>
        <taxon>Desulfobaccia</taxon>
        <taxon>Desulfobaccales</taxon>
        <taxon>Desulfobaccaceae</taxon>
        <taxon>Desulfobacca</taxon>
    </lineage>
</organism>
<keyword evidence="1" id="KW-0328">Glycosyltransferase</keyword>
<dbReference type="EMBL" id="DTMF01000092">
    <property type="protein sequence ID" value="HGF33439.1"/>
    <property type="molecule type" value="Genomic_DNA"/>
</dbReference>
<dbReference type="GO" id="GO:0009244">
    <property type="term" value="P:lipopolysaccharide core region biosynthetic process"/>
    <property type="evidence" value="ECO:0007669"/>
    <property type="project" value="TreeGrafter"/>
</dbReference>
<dbReference type="Gene3D" id="3.40.50.2000">
    <property type="entry name" value="Glycogen Phosphorylase B"/>
    <property type="match status" value="2"/>
</dbReference>
<dbReference type="GO" id="GO:0005829">
    <property type="term" value="C:cytosol"/>
    <property type="evidence" value="ECO:0007669"/>
    <property type="project" value="TreeGrafter"/>
</dbReference>
<dbReference type="PANTHER" id="PTHR30160">
    <property type="entry name" value="TETRAACYLDISACCHARIDE 4'-KINASE-RELATED"/>
    <property type="match status" value="1"/>
</dbReference>
<protein>
    <submittedName>
        <fullName evidence="3">Glycosyltransferase family 9 protein</fullName>
    </submittedName>
</protein>
<dbReference type="InterPro" id="IPR051199">
    <property type="entry name" value="LPS_LOS_Heptosyltrfase"/>
</dbReference>
<evidence type="ECO:0000313" key="3">
    <source>
        <dbReference type="EMBL" id="HGF33439.1"/>
    </source>
</evidence>
<gene>
    <name evidence="3" type="ORF">ENW96_03480</name>
</gene>
<name>A0A7C3V6H0_9BACT</name>
<dbReference type="PANTHER" id="PTHR30160:SF7">
    <property type="entry name" value="ADP-HEPTOSE--LPS HEPTOSYLTRANSFERASE 2"/>
    <property type="match status" value="1"/>
</dbReference>
<reference evidence="3" key="1">
    <citation type="journal article" date="2020" name="mSystems">
        <title>Genome- and Community-Level Interaction Insights into Carbon Utilization and Element Cycling Functions of Hydrothermarchaeota in Hydrothermal Sediment.</title>
        <authorList>
            <person name="Zhou Z."/>
            <person name="Liu Y."/>
            <person name="Xu W."/>
            <person name="Pan J."/>
            <person name="Luo Z.H."/>
            <person name="Li M."/>
        </authorList>
    </citation>
    <scope>NUCLEOTIDE SEQUENCE [LARGE SCALE GENOMIC DNA]</scope>
    <source>
        <strain evidence="3">SpSt-897</strain>
    </source>
</reference>
<dbReference type="GO" id="GO:0008713">
    <property type="term" value="F:ADP-heptose-lipopolysaccharide heptosyltransferase activity"/>
    <property type="evidence" value="ECO:0007669"/>
    <property type="project" value="TreeGrafter"/>
</dbReference>
<sequence>MMEGKVLVVQLARLGDLVQTWPLLRRLRHQGPGQSLDLLADSLLQGLHGLGPDLDQVWGLEIADLSARAHRDLPGAYERLHSLAAGFRGRRYGRVYNLNFSRVALLFAYLAGGEVRGYRPVNGGRDFLRDPWLALVYALVHARQVNRVHLSDVFRHLAPGGGHEPGAPVPTARSGEPIVALQMATRHQRRTWPLKSFTRLAGLFVKRLGAWVWLLGTKAEAQLGEALQMGLSPALRERVINLQGRTDLRELAVRLQEAHLLVSGDTGTLHLAAALGTRTLGVFMGPASCFETGPYGEGHWVFQAEPPCHPCAEAGGGCPEAFCQAMIPPEAVADVAVSLCTGGGVASPISMPAGTRLYRSAFDPLGVSYLPVGTGYRFIDLVGLAYRRAGAQLLGLPWPTRPLPSPVPGEDDRQNLERLAATLKKGGSAAGHWQPWAKALAPLQAYRREMERQQRLGRAKEEAVALLEKVECGLQAGLEELGAAGG</sequence>